<protein>
    <submittedName>
        <fullName evidence="1">Uncharacterized protein</fullName>
    </submittedName>
</protein>
<comment type="caution">
    <text evidence="1">The sequence shown here is derived from an EMBL/GenBank/DDBJ whole genome shotgun (WGS) entry which is preliminary data.</text>
</comment>
<evidence type="ECO:0000313" key="2">
    <source>
        <dbReference type="Proteomes" id="UP001500298"/>
    </source>
</evidence>
<dbReference type="Proteomes" id="UP001500298">
    <property type="component" value="Unassembled WGS sequence"/>
</dbReference>
<name>A0ABP9DF86_9BACT</name>
<dbReference type="RefSeq" id="WP_345372663.1">
    <property type="nucleotide sequence ID" value="NZ_BAABJX010000042.1"/>
</dbReference>
<keyword evidence="2" id="KW-1185">Reference proteome</keyword>
<organism evidence="1 2">
    <name type="scientific">Algivirga pacifica</name>
    <dbReference type="NCBI Taxonomy" id="1162670"/>
    <lineage>
        <taxon>Bacteria</taxon>
        <taxon>Pseudomonadati</taxon>
        <taxon>Bacteroidota</taxon>
        <taxon>Cytophagia</taxon>
        <taxon>Cytophagales</taxon>
        <taxon>Flammeovirgaceae</taxon>
        <taxon>Algivirga</taxon>
    </lineage>
</organism>
<reference evidence="2" key="1">
    <citation type="journal article" date="2019" name="Int. J. Syst. Evol. Microbiol.">
        <title>The Global Catalogue of Microorganisms (GCM) 10K type strain sequencing project: providing services to taxonomists for standard genome sequencing and annotation.</title>
        <authorList>
            <consortium name="The Broad Institute Genomics Platform"/>
            <consortium name="The Broad Institute Genome Sequencing Center for Infectious Disease"/>
            <person name="Wu L."/>
            <person name="Ma J."/>
        </authorList>
    </citation>
    <scope>NUCLEOTIDE SEQUENCE [LARGE SCALE GENOMIC DNA]</scope>
    <source>
        <strain evidence="2">JCM 18326</strain>
    </source>
</reference>
<accession>A0ABP9DF86</accession>
<dbReference type="Gene3D" id="3.40.50.1820">
    <property type="entry name" value="alpha/beta hydrolase"/>
    <property type="match status" value="1"/>
</dbReference>
<dbReference type="EMBL" id="BAABJX010000042">
    <property type="protein sequence ID" value="GAA4840654.1"/>
    <property type="molecule type" value="Genomic_DNA"/>
</dbReference>
<proteinExistence type="predicted"/>
<evidence type="ECO:0000313" key="1">
    <source>
        <dbReference type="EMBL" id="GAA4840654.1"/>
    </source>
</evidence>
<dbReference type="SUPFAM" id="SSF53474">
    <property type="entry name" value="alpha/beta-Hydrolases"/>
    <property type="match status" value="1"/>
</dbReference>
<gene>
    <name evidence="1" type="ORF">GCM10023331_27080</name>
</gene>
<sequence>MNRADIEQSNKGNLSDLQGHKNLLVSFGGVSQGLGVPVFEFFNSIADIPCDKIFLRDFHQAWYQKGVDEELNHVDKVITYLQDIISTHSYERVCFIGNSMGGYAALLFGSILNVDQVIAFAPQTFIDKWHRFLYRDRRWKKELAEVYTFEGQKKMFFDLKKYLSEHRSSTTQLSIYYAHKHRLDRGHAKRLKSIPNVVLHPVKEGGHEVVKAIRNKGELKAIIRGCFEA</sequence>
<dbReference type="InterPro" id="IPR029058">
    <property type="entry name" value="AB_hydrolase_fold"/>
</dbReference>